<sequence>MNQLIVGFGKETEVREFGIKDTNWINPELQIDKLSNCELWVRVRHGGTLIKCKDQNNLKSETV</sequence>
<name>A0A2M7TMK0_9BACT</name>
<dbReference type="Proteomes" id="UP000229753">
    <property type="component" value="Unassembled WGS sequence"/>
</dbReference>
<reference evidence="2" key="1">
    <citation type="submission" date="2017-09" db="EMBL/GenBank/DDBJ databases">
        <title>Depth-based differentiation of microbial function through sediment-hosted aquifers and enrichment of novel symbionts in the deep terrestrial subsurface.</title>
        <authorList>
            <person name="Probst A.J."/>
            <person name="Ladd B."/>
            <person name="Jarett J.K."/>
            <person name="Geller-Mcgrath D.E."/>
            <person name="Sieber C.M.K."/>
            <person name="Emerson J.B."/>
            <person name="Anantharaman K."/>
            <person name="Thomas B.C."/>
            <person name="Malmstrom R."/>
            <person name="Stieglmeier M."/>
            <person name="Klingl A."/>
            <person name="Woyke T."/>
            <person name="Ryan C.M."/>
            <person name="Banfield J.F."/>
        </authorList>
    </citation>
    <scope>NUCLEOTIDE SEQUENCE [LARGE SCALE GENOMIC DNA]</scope>
</reference>
<accession>A0A2M7TMK0</accession>
<organism evidence="1 2">
    <name type="scientific">Candidatus Woesebacteria bacterium CG_4_10_14_0_2_um_filter_39_14</name>
    <dbReference type="NCBI Taxonomy" id="1975054"/>
    <lineage>
        <taxon>Bacteria</taxon>
        <taxon>Candidatus Woeseibacteriota</taxon>
    </lineage>
</organism>
<protein>
    <submittedName>
        <fullName evidence="1">Uncharacterized protein</fullName>
    </submittedName>
</protein>
<evidence type="ECO:0000313" key="2">
    <source>
        <dbReference type="Proteomes" id="UP000229753"/>
    </source>
</evidence>
<dbReference type="AlphaFoldDB" id="A0A2M7TMK0"/>
<comment type="caution">
    <text evidence="1">The sequence shown here is derived from an EMBL/GenBank/DDBJ whole genome shotgun (WGS) entry which is preliminary data.</text>
</comment>
<evidence type="ECO:0000313" key="1">
    <source>
        <dbReference type="EMBL" id="PIZ48634.1"/>
    </source>
</evidence>
<proteinExistence type="predicted"/>
<gene>
    <name evidence="1" type="ORF">COY29_03335</name>
</gene>
<dbReference type="EMBL" id="PFNO01000111">
    <property type="protein sequence ID" value="PIZ48634.1"/>
    <property type="molecule type" value="Genomic_DNA"/>
</dbReference>